<reference evidence="3 5" key="2">
    <citation type="submission" date="2020-02" db="EMBL/GenBank/DDBJ databases">
        <authorList>
            <person name="Feng H."/>
        </authorList>
    </citation>
    <scope>NUCLEOTIDE SEQUENCE [LARGE SCALE GENOMIC DNA]</scope>
    <source>
        <strain evidence="3 5">Gsoil 114</strain>
    </source>
</reference>
<dbReference type="EMBL" id="JAAIWK010000002">
    <property type="protein sequence ID" value="NEY18804.1"/>
    <property type="molecule type" value="Genomic_DNA"/>
</dbReference>
<evidence type="ECO:0000256" key="1">
    <source>
        <dbReference type="SAM" id="MobiDB-lite"/>
    </source>
</evidence>
<name>A0A0A6VCF4_9BACI</name>
<feature type="compositionally biased region" description="Polar residues" evidence="1">
    <location>
        <begin position="32"/>
        <end position="47"/>
    </location>
</feature>
<evidence type="ECO:0000313" key="2">
    <source>
        <dbReference type="EMBL" id="KHD85173.1"/>
    </source>
</evidence>
<feature type="region of interest" description="Disordered" evidence="1">
    <location>
        <begin position="1"/>
        <end position="49"/>
    </location>
</feature>
<organism evidence="2 4">
    <name type="scientific">Heyndrickxia ginsengihumi</name>
    <dbReference type="NCBI Taxonomy" id="363870"/>
    <lineage>
        <taxon>Bacteria</taxon>
        <taxon>Bacillati</taxon>
        <taxon>Bacillota</taxon>
        <taxon>Bacilli</taxon>
        <taxon>Bacillales</taxon>
        <taxon>Bacillaceae</taxon>
        <taxon>Heyndrickxia</taxon>
    </lineage>
</organism>
<evidence type="ECO:0000313" key="3">
    <source>
        <dbReference type="EMBL" id="NEY18804.1"/>
    </source>
</evidence>
<dbReference type="EMBL" id="JRUN01000030">
    <property type="protein sequence ID" value="KHD85173.1"/>
    <property type="molecule type" value="Genomic_DNA"/>
</dbReference>
<dbReference type="Proteomes" id="UP000030588">
    <property type="component" value="Unassembled WGS sequence"/>
</dbReference>
<gene>
    <name evidence="3" type="ORF">G4D61_02330</name>
    <name evidence="2" type="ORF">NG54_10920</name>
</gene>
<sequence length="96" mass="9833">MSKEFIECSNNKWKKSNSCHSSDSKKKDVTTGGCSNAASPVNTQNPNGGDATVVSVGLVNILNIAIGGAAVSLGGVLNVPLQANVCDNEVDVEVDV</sequence>
<keyword evidence="5" id="KW-1185">Reference proteome</keyword>
<proteinExistence type="predicted"/>
<evidence type="ECO:0000313" key="5">
    <source>
        <dbReference type="Proteomes" id="UP000476934"/>
    </source>
</evidence>
<dbReference type="AlphaFoldDB" id="A0A0A6VCF4"/>
<protein>
    <submittedName>
        <fullName evidence="2">Uncharacterized protein</fullName>
    </submittedName>
</protein>
<dbReference type="RefSeq" id="WP_025727477.1">
    <property type="nucleotide sequence ID" value="NZ_JAAIWK010000002.1"/>
</dbReference>
<dbReference type="Proteomes" id="UP000476934">
    <property type="component" value="Unassembled WGS sequence"/>
</dbReference>
<reference evidence="3 5" key="3">
    <citation type="submission" date="2020-03" db="EMBL/GenBank/DDBJ databases">
        <title>Bacillus aquiflavi sp. nov., isolated from yellow water of strong flavor Chinese baijiu in Yibin region of China.</title>
        <authorList>
            <person name="Xie J."/>
        </authorList>
    </citation>
    <scope>NUCLEOTIDE SEQUENCE [LARGE SCALE GENOMIC DNA]</scope>
    <source>
        <strain evidence="3 5">Gsoil 114</strain>
    </source>
</reference>
<comment type="caution">
    <text evidence="2">The sequence shown here is derived from an EMBL/GenBank/DDBJ whole genome shotgun (WGS) entry which is preliminary data.</text>
</comment>
<accession>A0A0A6VCF4</accession>
<reference evidence="2 4" key="1">
    <citation type="submission" date="2014-10" db="EMBL/GenBank/DDBJ databases">
        <title>Draft genome of phytase producing Bacillus ginsengihumi strain M2.11.</title>
        <authorList>
            <person name="Toymentseva A."/>
            <person name="Boulygina E.A."/>
            <person name="Kazakov S.V."/>
            <person name="Kayumov I."/>
            <person name="Suleimanova A.D."/>
            <person name="Mardanova A.M."/>
            <person name="Maria S.N."/>
            <person name="Sergey M.Y."/>
            <person name="Sharipova M.R."/>
        </authorList>
    </citation>
    <scope>NUCLEOTIDE SEQUENCE [LARGE SCALE GENOMIC DNA]</scope>
    <source>
        <strain evidence="2 4">M2.11</strain>
    </source>
</reference>
<evidence type="ECO:0000313" key="4">
    <source>
        <dbReference type="Proteomes" id="UP000030588"/>
    </source>
</evidence>